<dbReference type="AlphaFoldDB" id="A0ABD5WGX5"/>
<name>A0ABD5WGX5_9EURY</name>
<dbReference type="Proteomes" id="UP001596461">
    <property type="component" value="Unassembled WGS sequence"/>
</dbReference>
<evidence type="ECO:0000313" key="1">
    <source>
        <dbReference type="EMBL" id="MFC7070591.1"/>
    </source>
</evidence>
<protein>
    <submittedName>
        <fullName evidence="1">Uncharacterized protein</fullName>
    </submittedName>
</protein>
<dbReference type="EMBL" id="JBHTAH010000012">
    <property type="protein sequence ID" value="MFC7070591.1"/>
    <property type="molecule type" value="Genomic_DNA"/>
</dbReference>
<evidence type="ECO:0000313" key="2">
    <source>
        <dbReference type="Proteomes" id="UP001596461"/>
    </source>
</evidence>
<comment type="caution">
    <text evidence="1">The sequence shown here is derived from an EMBL/GenBank/DDBJ whole genome shotgun (WGS) entry which is preliminary data.</text>
</comment>
<accession>A0ABD5WGX5</accession>
<dbReference type="RefSeq" id="WP_390210808.1">
    <property type="nucleotide sequence ID" value="NZ_JBHTAH010000012.1"/>
</dbReference>
<keyword evidence="2" id="KW-1185">Reference proteome</keyword>
<sequence length="370" mass="41519">MPTLRKYAPSSDTSGYYIQANVGGAYPITLQVTPLAARILRKTDHTPDGPVPTKLVWAMYDLGLLYTKKSLDTDKLDRVSTQTVFRDLNLANILSPNDRDKLIEYIDSYTGPNNGTLQKLRKELQQATGPGTAISDSKRDLPKSEAEALSCLFELAPNSTRFRDAKRSIDHRYLLQSLRTFLRWPYVEFANSAVTNRWELEYAVSDPESHRLYRVVDQSIAMPPAQTGPRTFEGRRYHIRIPDIGGEATAMWVDGEIEEFTPADDGRYTEHDLQDDLVWLLPTGAIDLKDIIGKSVTSFRDRTLKPLQGLLDTPTSKLQLVEVDRISNAGNPIVETPQGHRLLDIGTPGELYLAEELDGAKMRDSKLVVS</sequence>
<proteinExistence type="predicted"/>
<organism evidence="1 2">
    <name type="scientific">Halobaculum lipolyticum</name>
    <dbReference type="NCBI Taxonomy" id="3032001"/>
    <lineage>
        <taxon>Archaea</taxon>
        <taxon>Methanobacteriati</taxon>
        <taxon>Methanobacteriota</taxon>
        <taxon>Stenosarchaea group</taxon>
        <taxon>Halobacteria</taxon>
        <taxon>Halobacteriales</taxon>
        <taxon>Haloferacaceae</taxon>
        <taxon>Halobaculum</taxon>
    </lineage>
</organism>
<gene>
    <name evidence="1" type="ORF">ACFQL9_13135</name>
</gene>
<reference evidence="1 2" key="1">
    <citation type="journal article" date="2019" name="Int. J. Syst. Evol. Microbiol.">
        <title>The Global Catalogue of Microorganisms (GCM) 10K type strain sequencing project: providing services to taxonomists for standard genome sequencing and annotation.</title>
        <authorList>
            <consortium name="The Broad Institute Genomics Platform"/>
            <consortium name="The Broad Institute Genome Sequencing Center for Infectious Disease"/>
            <person name="Wu L."/>
            <person name="Ma J."/>
        </authorList>
    </citation>
    <scope>NUCLEOTIDE SEQUENCE [LARGE SCALE GENOMIC DNA]</scope>
    <source>
        <strain evidence="1 2">DT31</strain>
    </source>
</reference>